<dbReference type="Proteomes" id="UP000256856">
    <property type="component" value="Chromosome"/>
</dbReference>
<feature type="binding site" evidence="11">
    <location>
        <position position="112"/>
    </location>
    <ligand>
        <name>Zn(2+)</name>
        <dbReference type="ChEBI" id="CHEBI:29105"/>
        <label>1</label>
        <note>catalytic</note>
    </ligand>
</feature>
<evidence type="ECO:0000256" key="1">
    <source>
        <dbReference type="ARBA" id="ARBA00000441"/>
    </source>
</evidence>
<comment type="function">
    <text evidence="12">Catalyzes the aldol condensation of dihydroxyacetone phosphate (DHAP or glycerone-phosphate) with glyceraldehyde 3-phosphate (G3P) to form fructose 1,6-bisphosphate (FBP) in gluconeogenesis and the reverse reaction in glycolysis.</text>
</comment>
<keyword evidence="6 11" id="KW-0862">Zinc</keyword>
<dbReference type="PANTHER" id="PTHR30559">
    <property type="entry name" value="FRUCTOSE-BISPHOSPHATE ALDOLASE CLASS 2"/>
    <property type="match status" value="1"/>
</dbReference>
<evidence type="ECO:0000313" key="14">
    <source>
        <dbReference type="Proteomes" id="UP000256856"/>
    </source>
</evidence>
<evidence type="ECO:0000256" key="10">
    <source>
        <dbReference type="PIRSR" id="PIRSR001359-2"/>
    </source>
</evidence>
<dbReference type="KEGG" id="ppet:C9I82_080"/>
<evidence type="ECO:0000256" key="3">
    <source>
        <dbReference type="ARBA" id="ARBA00005812"/>
    </source>
</evidence>
<feature type="binding site" evidence="10">
    <location>
        <begin position="267"/>
        <end position="269"/>
    </location>
    <ligand>
        <name>dihydroxyacetone phosphate</name>
        <dbReference type="ChEBI" id="CHEBI:57642"/>
    </ligand>
</feature>
<dbReference type="UniPathway" id="UPA00109">
    <property type="reaction ID" value="UER00183"/>
</dbReference>
<comment type="cofactor">
    <cofactor evidence="11 12">
        <name>Zn(2+)</name>
        <dbReference type="ChEBI" id="CHEBI:29105"/>
    </cofactor>
    <text evidence="11 12">Binds 2 Zn(2+) ions per subunit. One is catalytic and the other provides a structural contribution.</text>
</comment>
<evidence type="ECO:0000256" key="4">
    <source>
        <dbReference type="ARBA" id="ARBA00013068"/>
    </source>
</evidence>
<protein>
    <recommendedName>
        <fullName evidence="4 12">Fructose-bisphosphate aldolase</fullName>
        <shortName evidence="12">FBP aldolase</shortName>
        <ecNumber evidence="4 12">4.1.2.13</ecNumber>
    </recommendedName>
</protein>
<dbReference type="CDD" id="cd00946">
    <property type="entry name" value="FBP_aldolase_IIA"/>
    <property type="match status" value="1"/>
</dbReference>
<dbReference type="SUPFAM" id="SSF51569">
    <property type="entry name" value="Aldolase"/>
    <property type="match status" value="1"/>
</dbReference>
<dbReference type="InterPro" id="IPR013785">
    <property type="entry name" value="Aldolase_TIM"/>
</dbReference>
<dbReference type="InterPro" id="IPR000771">
    <property type="entry name" value="FBA_II"/>
</dbReference>
<evidence type="ECO:0000256" key="2">
    <source>
        <dbReference type="ARBA" id="ARBA00004714"/>
    </source>
</evidence>
<evidence type="ECO:0000256" key="11">
    <source>
        <dbReference type="PIRSR" id="PIRSR001359-3"/>
    </source>
</evidence>
<dbReference type="GO" id="GO:0004332">
    <property type="term" value="F:fructose-bisphosphate aldolase activity"/>
    <property type="evidence" value="ECO:0007669"/>
    <property type="project" value="UniProtKB-EC"/>
</dbReference>
<dbReference type="Gene3D" id="3.20.20.70">
    <property type="entry name" value="Aldolase class I"/>
    <property type="match status" value="1"/>
</dbReference>
<evidence type="ECO:0000256" key="12">
    <source>
        <dbReference type="RuleBase" id="RU366023"/>
    </source>
</evidence>
<feature type="binding site" evidence="11">
    <location>
        <position position="266"/>
    </location>
    <ligand>
        <name>Zn(2+)</name>
        <dbReference type="ChEBI" id="CHEBI:29105"/>
        <label>1</label>
        <note>catalytic</note>
    </ligand>
</feature>
<dbReference type="EC" id="4.1.2.13" evidence="4 12"/>
<feature type="binding site" evidence="11">
    <location>
        <position position="146"/>
    </location>
    <ligand>
        <name>Zn(2+)</name>
        <dbReference type="ChEBI" id="CHEBI:29105"/>
        <label>2</label>
    </ligand>
</feature>
<comment type="catalytic activity">
    <reaction evidence="1 12">
        <text>beta-D-fructose 1,6-bisphosphate = D-glyceraldehyde 3-phosphate + dihydroxyacetone phosphate</text>
        <dbReference type="Rhea" id="RHEA:14729"/>
        <dbReference type="ChEBI" id="CHEBI:32966"/>
        <dbReference type="ChEBI" id="CHEBI:57642"/>
        <dbReference type="ChEBI" id="CHEBI:59776"/>
        <dbReference type="EC" id="4.1.2.13"/>
    </reaction>
</comment>
<name>A0A346DZA3_9ENTR</name>
<dbReference type="PROSITE" id="PS00806">
    <property type="entry name" value="ALDOLASE_CLASS_II_2"/>
    <property type="match status" value="1"/>
</dbReference>
<evidence type="ECO:0000256" key="8">
    <source>
        <dbReference type="ARBA" id="ARBA00023239"/>
    </source>
</evidence>
<dbReference type="EMBL" id="CP028374">
    <property type="protein sequence ID" value="AXN02058.1"/>
    <property type="molecule type" value="Genomic_DNA"/>
</dbReference>
<evidence type="ECO:0000256" key="5">
    <source>
        <dbReference type="ARBA" id="ARBA00022723"/>
    </source>
</evidence>
<dbReference type="InterPro" id="IPR006411">
    <property type="entry name" value="Fruct_bisP_bact"/>
</dbReference>
<accession>A0A346DZA3</accession>
<dbReference type="GO" id="GO:0008270">
    <property type="term" value="F:zinc ion binding"/>
    <property type="evidence" value="ECO:0007669"/>
    <property type="project" value="UniProtKB-UniRule"/>
</dbReference>
<dbReference type="NCBIfam" id="TIGR00167">
    <property type="entry name" value="cbbA"/>
    <property type="match status" value="1"/>
</dbReference>
<keyword evidence="14" id="KW-1185">Reference proteome</keyword>
<reference evidence="13 14" key="1">
    <citation type="submission" date="2018-03" db="EMBL/GenBank/DDBJ databases">
        <title>A parallel universe: an anciently diverged bacterial symbiosis in a Hawaiian planthopper (Hemiptera: Cixiidae) reveals rearranged nutritional responsibilities.</title>
        <authorList>
            <person name="Bennett G."/>
            <person name="Mao M."/>
        </authorList>
    </citation>
    <scope>NUCLEOTIDE SEQUENCE [LARGE SCALE GENOMIC DNA]</scope>
    <source>
        <strain evidence="13 14">OLIH</strain>
    </source>
</reference>
<keyword evidence="8 12" id="KW-0456">Lyase</keyword>
<dbReference type="Pfam" id="PF01116">
    <property type="entry name" value="F_bP_aldolase"/>
    <property type="match status" value="1"/>
</dbReference>
<dbReference type="PIRSF" id="PIRSF001359">
    <property type="entry name" value="F_bP_aldolase_II"/>
    <property type="match status" value="1"/>
</dbReference>
<gene>
    <name evidence="13" type="ORF">C9I82_080</name>
</gene>
<evidence type="ECO:0000256" key="7">
    <source>
        <dbReference type="ARBA" id="ARBA00023152"/>
    </source>
</evidence>
<dbReference type="GO" id="GO:0006096">
    <property type="term" value="P:glycolytic process"/>
    <property type="evidence" value="ECO:0007669"/>
    <property type="project" value="UniProtKB-UniPathway"/>
</dbReference>
<dbReference type="GO" id="GO:0006094">
    <property type="term" value="P:gluconeogenesis"/>
    <property type="evidence" value="ECO:0007669"/>
    <property type="project" value="TreeGrafter"/>
</dbReference>
<dbReference type="PROSITE" id="PS00602">
    <property type="entry name" value="ALDOLASE_CLASS_II_1"/>
    <property type="match status" value="1"/>
</dbReference>
<feature type="active site" description="Proton donor" evidence="9">
    <location>
        <position position="111"/>
    </location>
</feature>
<feature type="binding site" evidence="10">
    <location>
        <position position="229"/>
    </location>
    <ligand>
        <name>dihydroxyacetone phosphate</name>
        <dbReference type="ChEBI" id="CHEBI:57642"/>
    </ligand>
</feature>
<evidence type="ECO:0000256" key="9">
    <source>
        <dbReference type="PIRSR" id="PIRSR001359-1"/>
    </source>
</evidence>
<sequence length="360" mass="40953">MMTKILDILNPGVLNSHDMKKIFSIAKEKKFAIPAINCIGIDSINAVLETANNIKSPVIIQLSYRGAKFIAGNCKKSKKKHHLAVIGAISAAKHVHLMAKEYGIPVILHTDHCNKELLPWIDKLLIAGQIYYKKKGIPLFSAHMIDLSNERLKKNIKISKKYLTIMKKIDMILEIELGCTGGEEDGIDNRQIKKTNLYTKPENVNYAYKNLISISPNFIIAASFGNVHGVYKPGNVKLLPKILKKSQEYISKKHNLSYNYLDFVFHGGSGSTLEEIKESINYGIVKINIDTDIQWATWLGVLKYYKKYKKYLQTQIGNPIDINKPNKIYYDPRSWIRASQLSILKNLKKFFKKCNAINIL</sequence>
<evidence type="ECO:0000313" key="13">
    <source>
        <dbReference type="EMBL" id="AXN02058.1"/>
    </source>
</evidence>
<organism evidence="13 14">
    <name type="scientific">Candidatus Purcelliella pentastirinorum</name>
    <dbReference type="NCBI Taxonomy" id="472834"/>
    <lineage>
        <taxon>Bacteria</taxon>
        <taxon>Pseudomonadati</taxon>
        <taxon>Pseudomonadota</taxon>
        <taxon>Gammaproteobacteria</taxon>
        <taxon>Enterobacterales</taxon>
        <taxon>Enterobacteriaceae</taxon>
        <taxon>Candidatus Purcelliella</taxon>
    </lineage>
</organism>
<dbReference type="NCBIfam" id="NF006628">
    <property type="entry name" value="PRK09197.1"/>
    <property type="match status" value="1"/>
</dbReference>
<dbReference type="AlphaFoldDB" id="A0A346DZA3"/>
<dbReference type="NCBIfam" id="TIGR01520">
    <property type="entry name" value="FruBisAldo_II_A"/>
    <property type="match status" value="1"/>
</dbReference>
<feature type="binding site" evidence="10">
    <location>
        <begin position="288"/>
        <end position="291"/>
    </location>
    <ligand>
        <name>dihydroxyacetone phosphate</name>
        <dbReference type="ChEBI" id="CHEBI:57642"/>
    </ligand>
</feature>
<keyword evidence="7 12" id="KW-0324">Glycolysis</keyword>
<proteinExistence type="inferred from homology"/>
<feature type="binding site" evidence="11">
    <location>
        <position position="228"/>
    </location>
    <ligand>
        <name>Zn(2+)</name>
        <dbReference type="ChEBI" id="CHEBI:29105"/>
        <label>1</label>
        <note>catalytic</note>
    </ligand>
</feature>
<comment type="pathway">
    <text evidence="2 12">Carbohydrate degradation; glycolysis; D-glyceraldehyde 3-phosphate and glycerone phosphate from D-glucose: step 4/4.</text>
</comment>
<evidence type="ECO:0000256" key="6">
    <source>
        <dbReference type="ARBA" id="ARBA00022833"/>
    </source>
</evidence>
<dbReference type="PANTHER" id="PTHR30559:SF0">
    <property type="entry name" value="FRUCTOSE-BISPHOSPHATE ALDOLASE"/>
    <property type="match status" value="1"/>
</dbReference>
<feature type="binding site" evidence="11">
    <location>
        <position position="176"/>
    </location>
    <ligand>
        <name>Zn(2+)</name>
        <dbReference type="ChEBI" id="CHEBI:29105"/>
        <label>2</label>
    </ligand>
</feature>
<keyword evidence="5 11" id="KW-0479">Metal-binding</keyword>
<dbReference type="GO" id="GO:0005829">
    <property type="term" value="C:cytosol"/>
    <property type="evidence" value="ECO:0007669"/>
    <property type="project" value="TreeGrafter"/>
</dbReference>
<comment type="similarity">
    <text evidence="3 12">Belongs to the class II fructose-bisphosphate aldolase family.</text>
</comment>